<reference evidence="2 3" key="1">
    <citation type="submission" date="2024-04" db="EMBL/GenBank/DDBJ databases">
        <title>Okeanomitos corallinicola gen. &amp; sp. nov. (Nostocales, Cyanobacteria), a new toxic marine heterocyst-forming cyanobacterium from a coral reef.</title>
        <authorList>
            <person name="Li H."/>
            <person name="Li R."/>
            <person name="Kang J."/>
            <person name="Hii K.S."/>
            <person name="Mohamed H.F."/>
            <person name="Xu X."/>
            <person name="Luo Z."/>
        </authorList>
    </citation>
    <scope>NUCLEOTIDE SEQUENCE [LARGE SCALE GENOMIC DNA]</scope>
    <source>
        <strain evidence="2 3">TIOX110</strain>
    </source>
</reference>
<dbReference type="RefSeq" id="WP_353929141.1">
    <property type="nucleotide sequence ID" value="NZ_CP150886.1"/>
</dbReference>
<evidence type="ECO:0000256" key="1">
    <source>
        <dbReference type="SAM" id="MobiDB-lite"/>
    </source>
</evidence>
<dbReference type="EMBL" id="CP150886">
    <property type="protein sequence ID" value="WZB86225.1"/>
    <property type="molecule type" value="Genomic_DNA"/>
</dbReference>
<evidence type="ECO:0000313" key="2">
    <source>
        <dbReference type="EMBL" id="WZB86225.1"/>
    </source>
</evidence>
<accession>A0ABZ2UN43</accession>
<sequence>MTTDTSKIDQLIKTHNPFAGHIVVRPQQIWGKSFPDVPSINSHASNAVFDAIDKINRGQLQTVGITITAEKGLGKSHIISRIRHQLQTREDSLFIYMSKYDNLNQIQYQFLQSVTSSLRAFIRPDVMAFQEIAAELINESMGWKHTTEQYISSVFPKLLKQSLVKYNSVATVVETLRNHIEQKKPNITNPYIIQAILWTLSTNQINAANFWLSGKELPEAHAQLMGLPNITDSDKENQALNNVRQILDIISDYRVPVICFDELDIADIADNGFTAAQVIANLSKDLYNNLKKGVVLLAMYPDTWNQQIRVLPQAEAVIDRLVTEKSDRQPIELRYLNSDHVVALVQTWLKEFYQEHQQIPPHPLYPFNENKLRELGKGKPTIRVVLRWCAENFIPGVTPPPVNPVKGYYQSELDNIDPNSFMEDELSIVVALKLAFISLAKDRVELENVKVEAVEEIVTTKADEGYLNFRVVGNNRQVKIGILVLQQSGGKFIGAALKRLINYKKFDFTRGCLIRSKKISSGASVPQQCLKTLLHKQGGEWVKLQSEDIQPLLAISTIYYNCRTYELTEEEIFDFIKQEKIAINNPLIREILSDPSGQEPDNLTDDDLPMRIPQSVENSDDIKLNI</sequence>
<proteinExistence type="predicted"/>
<gene>
    <name evidence="2" type="ORF">WJM97_12475</name>
</gene>
<dbReference type="InterPro" id="IPR027417">
    <property type="entry name" value="P-loop_NTPase"/>
</dbReference>
<feature type="region of interest" description="Disordered" evidence="1">
    <location>
        <begin position="593"/>
        <end position="612"/>
    </location>
</feature>
<evidence type="ECO:0000313" key="3">
    <source>
        <dbReference type="Proteomes" id="UP001483337"/>
    </source>
</evidence>
<dbReference type="Proteomes" id="UP001483337">
    <property type="component" value="Chromosome"/>
</dbReference>
<dbReference type="SUPFAM" id="SSF52540">
    <property type="entry name" value="P-loop containing nucleoside triphosphate hydrolases"/>
    <property type="match status" value="1"/>
</dbReference>
<organism evidence="2 3">
    <name type="scientific">Okeanomitos corallinicola TIOX110</name>
    <dbReference type="NCBI Taxonomy" id="3133117"/>
    <lineage>
        <taxon>Bacteria</taxon>
        <taxon>Bacillati</taxon>
        <taxon>Cyanobacteriota</taxon>
        <taxon>Cyanophyceae</taxon>
        <taxon>Nostocales</taxon>
        <taxon>Aphanizomenonaceae</taxon>
        <taxon>Okeanomitos</taxon>
    </lineage>
</organism>
<keyword evidence="3" id="KW-1185">Reference proteome</keyword>
<evidence type="ECO:0008006" key="4">
    <source>
        <dbReference type="Google" id="ProtNLM"/>
    </source>
</evidence>
<name>A0ABZ2UN43_9CYAN</name>
<protein>
    <recommendedName>
        <fullName evidence="4">KAP NTPase domain-containing protein</fullName>
    </recommendedName>
</protein>